<dbReference type="InterPro" id="IPR050683">
    <property type="entry name" value="Bact_Polysacc_Export_ATP-bd"/>
</dbReference>
<evidence type="ECO:0000313" key="8">
    <source>
        <dbReference type="Proteomes" id="UP000199600"/>
    </source>
</evidence>
<evidence type="ECO:0000256" key="2">
    <source>
        <dbReference type="ARBA" id="ARBA00022448"/>
    </source>
</evidence>
<proteinExistence type="inferred from homology"/>
<dbReference type="PANTHER" id="PTHR46743:SF2">
    <property type="entry name" value="TEICHOIC ACIDS EXPORT ATP-BINDING PROTEIN TAGH"/>
    <property type="match status" value="1"/>
</dbReference>
<dbReference type="InterPro" id="IPR015860">
    <property type="entry name" value="ABC_transpr_TagH-like"/>
</dbReference>
<dbReference type="PANTHER" id="PTHR46743">
    <property type="entry name" value="TEICHOIC ACIDS EXPORT ATP-BINDING PROTEIN TAGH"/>
    <property type="match status" value="1"/>
</dbReference>
<accession>A0A1A8XSG1</accession>
<dbReference type="InterPro" id="IPR003593">
    <property type="entry name" value="AAA+_ATPase"/>
</dbReference>
<dbReference type="SMART" id="SM00382">
    <property type="entry name" value="AAA"/>
    <property type="match status" value="1"/>
</dbReference>
<dbReference type="CDD" id="cd10147">
    <property type="entry name" value="Wzt_C-like"/>
    <property type="match status" value="1"/>
</dbReference>
<dbReference type="GO" id="GO:0016020">
    <property type="term" value="C:membrane"/>
    <property type="evidence" value="ECO:0007669"/>
    <property type="project" value="InterPro"/>
</dbReference>
<dbReference type="InterPro" id="IPR017871">
    <property type="entry name" value="ABC_transporter-like_CS"/>
</dbReference>
<dbReference type="Gene3D" id="2.70.50.60">
    <property type="entry name" value="abc- transporter (atp binding component) like domain"/>
    <property type="match status" value="1"/>
</dbReference>
<dbReference type="AlphaFoldDB" id="A0A1A8XSG1"/>
<comment type="similarity">
    <text evidence="1">Belongs to the ABC transporter superfamily.</text>
</comment>
<dbReference type="EMBL" id="FLQY01000135">
    <property type="protein sequence ID" value="SBT07447.1"/>
    <property type="molecule type" value="Genomic_DNA"/>
</dbReference>
<evidence type="ECO:0000256" key="3">
    <source>
        <dbReference type="ARBA" id="ARBA00022475"/>
    </source>
</evidence>
<protein>
    <submittedName>
        <fullName evidence="7">ABC-type polysaccharide/polyol phosphate transport system, ATPase component</fullName>
    </submittedName>
</protein>
<dbReference type="GO" id="GO:0140359">
    <property type="term" value="F:ABC-type transporter activity"/>
    <property type="evidence" value="ECO:0007669"/>
    <property type="project" value="InterPro"/>
</dbReference>
<dbReference type="CDD" id="cd03220">
    <property type="entry name" value="ABC_KpsT_Wzt"/>
    <property type="match status" value="1"/>
</dbReference>
<dbReference type="InterPro" id="IPR027417">
    <property type="entry name" value="P-loop_NTPase"/>
</dbReference>
<evidence type="ECO:0000313" key="7">
    <source>
        <dbReference type="EMBL" id="SBT07447.1"/>
    </source>
</evidence>
<dbReference type="InterPro" id="IPR029439">
    <property type="entry name" value="Wzt_C"/>
</dbReference>
<organism evidence="7 8">
    <name type="scientific">Candidatus Propionivibrio aalborgensis</name>
    <dbReference type="NCBI Taxonomy" id="1860101"/>
    <lineage>
        <taxon>Bacteria</taxon>
        <taxon>Pseudomonadati</taxon>
        <taxon>Pseudomonadota</taxon>
        <taxon>Betaproteobacteria</taxon>
        <taxon>Rhodocyclales</taxon>
        <taxon>Rhodocyclaceae</taxon>
        <taxon>Propionivibrio</taxon>
    </lineage>
</organism>
<dbReference type="InterPro" id="IPR003439">
    <property type="entry name" value="ABC_transporter-like_ATP-bd"/>
</dbReference>
<keyword evidence="3" id="KW-0472">Membrane</keyword>
<keyword evidence="8" id="KW-1185">Reference proteome</keyword>
<dbReference type="Gene3D" id="3.40.50.300">
    <property type="entry name" value="P-loop containing nucleotide triphosphate hydrolases"/>
    <property type="match status" value="1"/>
</dbReference>
<evidence type="ECO:0000256" key="5">
    <source>
        <dbReference type="ARBA" id="ARBA00022840"/>
    </source>
</evidence>
<feature type="domain" description="ABC transporter" evidence="6">
    <location>
        <begin position="8"/>
        <end position="250"/>
    </location>
</feature>
<evidence type="ECO:0000259" key="6">
    <source>
        <dbReference type="PROSITE" id="PS50893"/>
    </source>
</evidence>
<name>A0A1A8XSG1_9RHOO</name>
<keyword evidence="2" id="KW-0813">Transport</keyword>
<evidence type="ECO:0000256" key="4">
    <source>
        <dbReference type="ARBA" id="ARBA00022741"/>
    </source>
</evidence>
<dbReference type="PROSITE" id="PS00211">
    <property type="entry name" value="ABC_TRANSPORTER_1"/>
    <property type="match status" value="1"/>
</dbReference>
<gene>
    <name evidence="7" type="ORF">PROAA_220016</name>
</gene>
<dbReference type="SUPFAM" id="SSF52540">
    <property type="entry name" value="P-loop containing nucleoside triphosphate hydrolases"/>
    <property type="match status" value="1"/>
</dbReference>
<dbReference type="RefSeq" id="WP_186410878.1">
    <property type="nucleotide sequence ID" value="NZ_FLQY01000135.1"/>
</dbReference>
<reference evidence="7 8" key="1">
    <citation type="submission" date="2016-06" db="EMBL/GenBank/DDBJ databases">
        <authorList>
            <person name="Kjaerup R.B."/>
            <person name="Dalgaard T.S."/>
            <person name="Juul-Madsen H.R."/>
        </authorList>
    </citation>
    <scope>NUCLEOTIDE SEQUENCE [LARGE SCALE GENOMIC DNA]</scope>
    <source>
        <strain evidence="7">2</strain>
    </source>
</reference>
<dbReference type="GO" id="GO:0016887">
    <property type="term" value="F:ATP hydrolysis activity"/>
    <property type="evidence" value="ECO:0007669"/>
    <property type="project" value="InterPro"/>
</dbReference>
<dbReference type="Pfam" id="PF14524">
    <property type="entry name" value="Wzt_C"/>
    <property type="match status" value="1"/>
</dbReference>
<keyword evidence="4" id="KW-0547">Nucleotide-binding</keyword>
<dbReference type="Pfam" id="PF00005">
    <property type="entry name" value="ABC_tran"/>
    <property type="match status" value="1"/>
</dbReference>
<sequence>MLPDDVAISVRNLSKTYRLFGHPGDRIKQFFSLGLKQYHREFTALKDISFEIKKGETVGIIGRNGSGKSTLLQLICGILKPTSGSVEVNGRVSALLELGAGFNPEFTGRENVYFQGALLGFTQAQIEERFEDIAAFADIGEFIDQPVRTYSSGMFVRLAFAVAVHVDPDILVIDEALAVGDMLFQRKCFQRLATLTADPQRVLILVSHDLRQISRVCARTLLLQEGGLLADGHSHKVCGQAGEINYGDLKQMAQAAQGERARIETTGEVDVLSAHIVGADGGVVEEVLPGAPLCIRIHFLLREPLVDAELIVGTQTIDLQTLSASSTRQVEPNLRLLAGEHMVEYSLPNLPLAPGQYCVRFAVRDRDFRVICYAEGLSPFSVRADAREFDRPPRLLDLEANWHWLRMADAPEQPVANGDSC</sequence>
<keyword evidence="5" id="KW-0067">ATP-binding</keyword>
<dbReference type="Proteomes" id="UP000199600">
    <property type="component" value="Unassembled WGS sequence"/>
</dbReference>
<keyword evidence="3" id="KW-1003">Cell membrane</keyword>
<dbReference type="PROSITE" id="PS50893">
    <property type="entry name" value="ABC_TRANSPORTER_2"/>
    <property type="match status" value="1"/>
</dbReference>
<evidence type="ECO:0000256" key="1">
    <source>
        <dbReference type="ARBA" id="ARBA00005417"/>
    </source>
</evidence>
<dbReference type="GO" id="GO:0005524">
    <property type="term" value="F:ATP binding"/>
    <property type="evidence" value="ECO:0007669"/>
    <property type="project" value="UniProtKB-KW"/>
</dbReference>